<feature type="region of interest" description="Disordered" evidence="1">
    <location>
        <begin position="3049"/>
        <end position="3069"/>
    </location>
</feature>
<evidence type="ECO:0000256" key="1">
    <source>
        <dbReference type="SAM" id="MobiDB-lite"/>
    </source>
</evidence>
<feature type="compositionally biased region" description="Low complexity" evidence="1">
    <location>
        <begin position="786"/>
        <end position="798"/>
    </location>
</feature>
<dbReference type="STRING" id="279238.Saro_2382"/>
<feature type="region of interest" description="Disordered" evidence="1">
    <location>
        <begin position="1578"/>
        <end position="1599"/>
    </location>
</feature>
<accession>Q2G5Q5</accession>
<organism evidence="3 4">
    <name type="scientific">Novosphingobium aromaticivorans (strain ATCC 700278 / DSM 12444 / CCUG 56034 / CIP 105152 / NBRC 16084 / F199)</name>
    <dbReference type="NCBI Taxonomy" id="279238"/>
    <lineage>
        <taxon>Bacteria</taxon>
        <taxon>Pseudomonadati</taxon>
        <taxon>Pseudomonadota</taxon>
        <taxon>Alphaproteobacteria</taxon>
        <taxon>Sphingomonadales</taxon>
        <taxon>Sphingomonadaceae</taxon>
        <taxon>Novosphingobium</taxon>
    </lineage>
</organism>
<evidence type="ECO:0000313" key="3">
    <source>
        <dbReference type="EMBL" id="ABD26818.1"/>
    </source>
</evidence>
<feature type="domain" description="Filamentous haemagglutinin FhaB/tRNA nuclease CdiA-like TPS" evidence="2">
    <location>
        <begin position="37"/>
        <end position="168"/>
    </location>
</feature>
<name>Q2G5Q5_NOVAD</name>
<dbReference type="KEGG" id="nar:Saro_2382"/>
<dbReference type="RefSeq" id="WP_011446024.1">
    <property type="nucleotide sequence ID" value="NC_007794.1"/>
</dbReference>
<dbReference type="Gene3D" id="2.160.20.10">
    <property type="entry name" value="Single-stranded right-handed beta-helix, Pectin lyase-like"/>
    <property type="match status" value="1"/>
</dbReference>
<feature type="region of interest" description="Disordered" evidence="1">
    <location>
        <begin position="1350"/>
        <end position="1372"/>
    </location>
</feature>
<sequence length="3069" mass="287897">MARKSFKNHASINGGPSALARLLAGISTGSAALILAAAPTSVRAQAVVGTPTIQFGIETVIRDSATKTDTVLVTADEALLDWDATGTDGVFLPESTTLQFIRDGGAYTVLNRVTSSAVGGPLSISGTVDAGSTGKVWFYNPGGWVVGSTGVFNVGSLVLTSLPIAVDPATDTVSRLYGDKGEIRFGKAIDPASSVTIGAGAQINANLATSSYVALVAPKVVQGGTVTVDGSTAYVAAEAATMTINNGLFDIVVDSGTDDSTGIAHTGTTTGPAGSLSDPNHRIYLVAVPKNQAMTAVVSGSLGYVPAVAASSESDGSIVLSAGYNVVGGNAASDGPVAGNASLLVTGLDASNDIAGAATGAITVDAKTSSVALAGNAYLTARGDIAMSVAGDNFLTVGKTLDARSANGASAGNVSLTVAGGGLVTVGGDLALASVAKGTVLLDPSNGDAFLPGGLGEDAAAGNVSVSITDGTLAVTGASSLTSQATGGVGELGAGKATSGSVSFVAKQTDGALSAYSLSLGNVTLASTADSASFTGPQVPLAGASSVSGNAGLAVDGGQFSAGILDVSSSAIASVGQDLAPQAASAGAASVAFANGVETFSVQSLGVSNYASAASGGGASTGDVGLSLDNVAVTVSNGSGFGFASISSSSDGGLALPAKLTLSLVNGSILDTGSGYVDIYASGYGATALQRASDIDILVDNSTLTTGGLYASSSASGSGSGVNAFGGDVSLVVRNAATLSTIYSVSLGSYGNGGSGVDAGDGTGGDVSLLLDDATMRVGNFYVQSEGSAGSRSDAAGRSGTGYGGNASFRQTGSNATFTASFATVSSVGGGGGGESALSDISTLSSGFQAGDGSNAYGGTAAFSVEGGTFDAASINVSAEGQGGSGSNVAGFGPARGGAGHGGTATFSISGGTVSASTVDVSASGLGGRGADQDATLGIAGGKGGSGFGGIATIDLTGGTLSSDKVTLAANGNKSVDYGSGFIGYQGTGGDLFYADGAAGAGGDGFGGTAIFTVDGGALLDAVDAGSLALAVSVQAIGEGGAGGQFYDDGSFVGASGSGGSGTGGTARLRFLSGQLDATSLGVDASGLGGPAGNSRAGSSSGGVASLAGSGGSGTGGAASLDLGASFGAAAISGATRSIAVRADGIGQNGESGIAAGSGGSGTGGTAGVTVTGGSVSLSSITLSALGSGGAGGDSQADNNGGLGGNGAGGAANVSASGSGTSLVLTDASILVGGAGGRGGAGGNGRADLDAAGNGGAGGSGKGGSINLTASDLGSLTLEALSGVNSLSASGLGGAGGLAGNAAAFGFSTVGDGGAGGAGSGGAIVGTAQSGGAISLGFLSLSALGQGGDGGSHADFSSDTPPEASVGGAGGSGAGGTISLTSTGSGSRLAADTLSASVNGAGGNGVAGFGTVIATGDGAAGSVGGQGSGGSISLIASASGTLSLAATDGSVDLSANGLGGLGGAGATGAFGSGGNGGNGGAGGIGAGGSVSILSATGGSAQLGLAGLVTVAANGTGGLGGTGGNGASNFSSDPLALGGSGGDNGLGNAGVGGSVALGAEGGSLTLGGLAIEARGATNYNTNFSSPGSGPGGSGNFGGRSYADPSGGSISIGSSDDAGGGTGSLIAGSTSLDVTSSLVFQTANGAFASPSLAGTIQIENASSRSSDGLHFASLSANASGNGGNGAGIAMRALAGPIEVTGDLQLDAATLVTIDTTGSAGVVVGGNASINSAGAIAITGNSGGQLLATNISLVSSGATDIASIGCLTPSCSPVHASGTFNAFAADFNLLGPAVVTGLGGLDVYAFGNITGGAGSGYFSNDDLQVRGSGNVTVRNASGRAVNLEAGAIVDGSTFYYEGTLTLGEDAGGGNIAASGPLSAASGGNIVVTGGNTISAAAGMTFLSGNDIAIGSGNAISANTDGTFDPQPVVFSAGGLAINYDLAAGDIATLSFGDGTSIVANLGDIYLSGAAVDARGASFTGAAFYADVTRSLALGDPRGDDGGTLAADCLEGAICLGNVEVTGGLNVGQGDFVPVEVRAAGSLSGASVSISALGDVTVGQLESGGQVFATGTAAVTSSSGSIALLGNSVVTGGTVALTGAGSLTGTGTIIATTDDVGLSFGGDIDAGAVTAARELTTAPLAGGLAEGSFATPGALRVGTLSLGAAAVIEAGTDLVVGQLSLPGADASLSAGALLSLQQTSGVRNLALAAPAVSFGALAIDGNLSITGVSVSGDSIQAGGTLGIAAGDLTAALLEAAGDVTLSVTDTAALGTVTSTGGAVTIDPVLLTFDAIEAAGAVSLSGGTITGGTVVAGTSLAATASGVLTLASATSGTSLTLSGATIGAGALAAGGDLAFAASGAVTLTGAASAGGAFSADAGSLAFTAVDAVGALSITSANGTSGVDLSGASILIEDGGDIAFGTTVAGSGGFAASGRSIAFDAVRSGSTVSFAASGAVVGGSVVAADQIAVTAGGGLDYASLDGSSIGIVAASVDGGAVTARTGDINISASGAVGLGALNAPGYVGIDAGALTFSTIVAGNGFGTTNSGMTGTSIQSGGDVSISTDGDVTLSALGGVAVYVRSGGVVNIAGLEASDLVSVSADAVGLTAIGALQIGSIFASGGNVDVAASGSITGNRIDALGDIALQSTGGNVTIANLSAGYGNVFGGSVRPQGTVASGVVGLGDIRLVAAGFVQVDAVADAANAFVTNAGGAIRINGLATGKTMTLASSDLVIGQTGQLGESTHTDAIALSNTGTGVTLLGDNIPTQTRGYAISQADFDRIRSRGNLTISGTTAMLVGDLAVTAQAGQTGGQIGETGTLSLQSDGLLSFLGGVSVANATGNTLAATGGQGVFLDAETGSIRLLEGQQRAGSLEIAGSGIAMVTRDALADIAATTDTAFITDRLGQNDGVADGRTLVEAGNVTLRSDREVYIQNTSSSTRIPERRGLVADGLSIGSRDGTVLDIVINGIVNGASGTDAIEQIAFEDAFTDLSSANGCVINSANSCNKVPFDAIEVRDLIEEVLRDDPEDNALQIVDSFTKTTLIQLNQIAPAGFEPLIDEPVTGTGNDDLLGDEEGE</sequence>
<protein>
    <recommendedName>
        <fullName evidence="2">Filamentous haemagglutinin FhaB/tRNA nuclease CdiA-like TPS domain-containing protein</fullName>
    </recommendedName>
</protein>
<dbReference type="eggNOG" id="COG3210">
    <property type="taxonomic scope" value="Bacteria"/>
</dbReference>
<keyword evidence="4" id="KW-1185">Reference proteome</keyword>
<gene>
    <name evidence="3" type="ordered locus">Saro_2382</name>
</gene>
<dbReference type="HOGENOM" id="CLU_225878_0_0_5"/>
<proteinExistence type="predicted"/>
<dbReference type="InterPro" id="IPR008638">
    <property type="entry name" value="FhaB/CdiA-like_TPS"/>
</dbReference>
<dbReference type="SMART" id="SM00912">
    <property type="entry name" value="Haemagg_act"/>
    <property type="match status" value="1"/>
</dbReference>
<evidence type="ECO:0000259" key="2">
    <source>
        <dbReference type="SMART" id="SM00912"/>
    </source>
</evidence>
<feature type="region of interest" description="Disordered" evidence="1">
    <location>
        <begin position="786"/>
        <end position="806"/>
    </location>
</feature>
<dbReference type="InterPro" id="IPR012334">
    <property type="entry name" value="Pectin_lyas_fold"/>
</dbReference>
<dbReference type="Proteomes" id="UP000009134">
    <property type="component" value="Chromosome"/>
</dbReference>
<feature type="compositionally biased region" description="Gly residues" evidence="1">
    <location>
        <begin position="1587"/>
        <end position="1596"/>
    </location>
</feature>
<dbReference type="EMBL" id="CP000248">
    <property type="protein sequence ID" value="ABD26818.1"/>
    <property type="molecule type" value="Genomic_DNA"/>
</dbReference>
<reference evidence="4" key="1">
    <citation type="submission" date="2006-01" db="EMBL/GenBank/DDBJ databases">
        <title>Complete sequence of Novosphingobium aromaticivorans DSM 12444.</title>
        <authorList>
            <consortium name="US DOE Joint Genome Institute"/>
            <person name="Copeland A."/>
            <person name="Lucas S."/>
            <person name="Lapidus A."/>
            <person name="Barry K."/>
            <person name="Detter J.C."/>
            <person name="Glavina T."/>
            <person name="Hammon N."/>
            <person name="Israni S."/>
            <person name="Pitluck S."/>
            <person name="Chain P."/>
            <person name="Malfatti S."/>
            <person name="Shin M."/>
            <person name="Vergez L."/>
            <person name="Schmutz J."/>
            <person name="Larimer F."/>
            <person name="Land M."/>
            <person name="Kyrpides N."/>
            <person name="Ivanova N."/>
            <person name="Fredrickson J."/>
            <person name="Balkwill D."/>
            <person name="Romine M.F."/>
            <person name="Richardson P."/>
        </authorList>
    </citation>
    <scope>NUCLEOTIDE SEQUENCE [LARGE SCALE GENOMIC DNA]</scope>
    <source>
        <strain evidence="4">ATCC 700278 / DSM 12444 / CCUG 56034 / CIP 105152 / NBRC 16084 / F199</strain>
    </source>
</reference>
<evidence type="ECO:0000313" key="4">
    <source>
        <dbReference type="Proteomes" id="UP000009134"/>
    </source>
</evidence>